<sequence length="358" mass="36970">MLGNDRLSWALALATTVAVGCGGGGEAVSSGSGGGGGQGGSSSSMSSSSSSSSSSGVGGGASCPTMEGTVLAVRQLYFGEGNSGEWKKVGYNLDDKVSTGLSKDLCQPNAGGSTQTAYPDGEDGIDNSFGKNLLPTILSLYPKWVEDVNNGIQNGNFTALMKLMCLPPEGDVPQLTTKLFGATKLGSTPKWDGTDKWPVEPGLLNDPMDPESASILFQNSSVIGATFDAGKNATFILSVPVRTATESTSIKLTLYSAKLTMTLSDDRKSATAGMIGGVLNTEEFVAEIKKIGALLKICDNPLFDNLVLQVRQASDIMSDGTQDPSKTCDGITMGLGFEMVEAQRGDVGEPNQVGMACP</sequence>
<evidence type="ECO:0008006" key="3">
    <source>
        <dbReference type="Google" id="ProtNLM"/>
    </source>
</evidence>
<evidence type="ECO:0000256" key="1">
    <source>
        <dbReference type="SAM" id="MobiDB-lite"/>
    </source>
</evidence>
<name>A0A9E8DB44_9BACT</name>
<proteinExistence type="predicted"/>
<protein>
    <recommendedName>
        <fullName evidence="3">Lipoprotein</fullName>
    </recommendedName>
</protein>
<reference evidence="2" key="1">
    <citation type="journal article" date="2022" name="Microorganisms">
        <title>Discovery, Biosynthesis and Biological Activity of a Succinylated Myxochelin from the Myxobacterial Strain MSr12020.</title>
        <authorList>
            <person name="Okoth D.A."/>
            <person name="Hug J.J."/>
            <person name="Garcia R."/>
            <person name="Muller R."/>
        </authorList>
    </citation>
    <scope>NUCLEOTIDE SEQUENCE</scope>
    <source>
        <strain evidence="2">MSr12020</strain>
    </source>
</reference>
<organism evidence="2">
    <name type="scientific">myxobacterium MSr12020</name>
    <dbReference type="NCBI Taxonomy" id="2993535"/>
    <lineage>
        <taxon>Bacteria</taxon>
        <taxon>Pseudomonadati</taxon>
        <taxon>Myxococcota</taxon>
        <taxon>Myxococcia</taxon>
        <taxon>Myxococcales</taxon>
    </lineage>
</organism>
<feature type="region of interest" description="Disordered" evidence="1">
    <location>
        <begin position="28"/>
        <end position="61"/>
    </location>
</feature>
<dbReference type="PROSITE" id="PS51257">
    <property type="entry name" value="PROKAR_LIPOPROTEIN"/>
    <property type="match status" value="1"/>
</dbReference>
<evidence type="ECO:0000313" key="2">
    <source>
        <dbReference type="EMBL" id="UZH23233.1"/>
    </source>
</evidence>
<feature type="compositionally biased region" description="Low complexity" evidence="1">
    <location>
        <begin position="41"/>
        <end position="55"/>
    </location>
</feature>
<accession>A0A9E8DB44</accession>
<feature type="compositionally biased region" description="Gly residues" evidence="1">
    <location>
        <begin position="28"/>
        <end position="40"/>
    </location>
</feature>
<dbReference type="EMBL" id="OP359050">
    <property type="protein sequence ID" value="UZH23233.1"/>
    <property type="molecule type" value="Genomic_DNA"/>
</dbReference>
<reference evidence="2" key="2">
    <citation type="submission" date="2022-09" db="EMBL/GenBank/DDBJ databases">
        <authorList>
            <person name="Okoth D.A."/>
            <person name="Hug J.J."/>
            <person name="Garcia R."/>
            <person name="Mueller R."/>
        </authorList>
    </citation>
    <scope>NUCLEOTIDE SEQUENCE</scope>
    <source>
        <strain evidence="2">MSr12020</strain>
    </source>
</reference>
<dbReference type="AlphaFoldDB" id="A0A9E8DB44"/>